<dbReference type="Proteomes" id="UP000824211">
    <property type="component" value="Unassembled WGS sequence"/>
</dbReference>
<dbReference type="Gene3D" id="3.30.160.250">
    <property type="match status" value="1"/>
</dbReference>
<sequence>MKQDFYTYPAIFYYDPDGISVEFPDLPGCLTCADSTEEAFRRAREAMGLHLCGMEEDGEAIPAPTPFQKLHPEAGGIVTMVDVYMPLIRSRVKNVSVKKTLTIPAWLNAAAEAAHVNFSQVLQEGLKARLGLQ</sequence>
<accession>A0A9D2S889</accession>
<comment type="caution">
    <text evidence="2">The sequence shown here is derived from an EMBL/GenBank/DDBJ whole genome shotgun (WGS) entry which is preliminary data.</text>
</comment>
<dbReference type="InterPro" id="IPR035069">
    <property type="entry name" value="TTHA1013/TTHA0281-like"/>
</dbReference>
<dbReference type="AlphaFoldDB" id="A0A9D2S889"/>
<dbReference type="EMBL" id="DWXX01000144">
    <property type="protein sequence ID" value="HJB59581.1"/>
    <property type="molecule type" value="Genomic_DNA"/>
</dbReference>
<evidence type="ECO:0000259" key="1">
    <source>
        <dbReference type="Pfam" id="PF15919"/>
    </source>
</evidence>
<name>A0A9D2S889_9FIRM</name>
<feature type="domain" description="HicB-like antitoxin of toxin-antitoxin system" evidence="1">
    <location>
        <begin position="17"/>
        <end position="123"/>
    </location>
</feature>
<dbReference type="PANTHER" id="PTHR34504">
    <property type="entry name" value="ANTITOXIN HICB"/>
    <property type="match status" value="1"/>
</dbReference>
<dbReference type="InterPro" id="IPR051404">
    <property type="entry name" value="TA_system_antitoxin"/>
</dbReference>
<dbReference type="Pfam" id="PF15919">
    <property type="entry name" value="HicB_lk_antitox"/>
    <property type="match status" value="1"/>
</dbReference>
<evidence type="ECO:0000313" key="2">
    <source>
        <dbReference type="EMBL" id="HJB59581.1"/>
    </source>
</evidence>
<evidence type="ECO:0000313" key="3">
    <source>
        <dbReference type="Proteomes" id="UP000824211"/>
    </source>
</evidence>
<gene>
    <name evidence="2" type="ORF">H9771_08040</name>
</gene>
<proteinExistence type="predicted"/>
<dbReference type="PANTHER" id="PTHR34504:SF2">
    <property type="entry name" value="UPF0150 PROTEIN SSL0259"/>
    <property type="match status" value="1"/>
</dbReference>
<reference evidence="2" key="1">
    <citation type="journal article" date="2021" name="PeerJ">
        <title>Extensive microbial diversity within the chicken gut microbiome revealed by metagenomics and culture.</title>
        <authorList>
            <person name="Gilroy R."/>
            <person name="Ravi A."/>
            <person name="Getino M."/>
            <person name="Pursley I."/>
            <person name="Horton D.L."/>
            <person name="Alikhan N.F."/>
            <person name="Baker D."/>
            <person name="Gharbi K."/>
            <person name="Hall N."/>
            <person name="Watson M."/>
            <person name="Adriaenssens E.M."/>
            <person name="Foster-Nyarko E."/>
            <person name="Jarju S."/>
            <person name="Secka A."/>
            <person name="Antonio M."/>
            <person name="Oren A."/>
            <person name="Chaudhuri R.R."/>
            <person name="La Ragione R."/>
            <person name="Hildebrand F."/>
            <person name="Pallen M.J."/>
        </authorList>
    </citation>
    <scope>NUCLEOTIDE SEQUENCE</scope>
    <source>
        <strain evidence="2">ChiHjej9B8-13557</strain>
    </source>
</reference>
<dbReference type="InterPro" id="IPR031807">
    <property type="entry name" value="HicB-like"/>
</dbReference>
<reference evidence="2" key="2">
    <citation type="submission" date="2021-04" db="EMBL/GenBank/DDBJ databases">
        <authorList>
            <person name="Gilroy R."/>
        </authorList>
    </citation>
    <scope>NUCLEOTIDE SEQUENCE</scope>
    <source>
        <strain evidence="2">ChiHjej9B8-13557</strain>
    </source>
</reference>
<protein>
    <submittedName>
        <fullName evidence="2">Type II toxin-antitoxin system HicB family antitoxin</fullName>
    </submittedName>
</protein>
<organism evidence="2 3">
    <name type="scientific">Candidatus Faecalibacterium faecipullorum</name>
    <dbReference type="NCBI Taxonomy" id="2838578"/>
    <lineage>
        <taxon>Bacteria</taxon>
        <taxon>Bacillati</taxon>
        <taxon>Bacillota</taxon>
        <taxon>Clostridia</taxon>
        <taxon>Eubacteriales</taxon>
        <taxon>Oscillospiraceae</taxon>
        <taxon>Faecalibacterium</taxon>
    </lineage>
</organism>
<dbReference type="SUPFAM" id="SSF143100">
    <property type="entry name" value="TTHA1013/TTHA0281-like"/>
    <property type="match status" value="1"/>
</dbReference>